<proteinExistence type="predicted"/>
<dbReference type="Gene3D" id="1.20.1250.20">
    <property type="entry name" value="MFS general substrate transporter like domains"/>
    <property type="match status" value="1"/>
</dbReference>
<evidence type="ECO:0000256" key="1">
    <source>
        <dbReference type="ARBA" id="ARBA00004141"/>
    </source>
</evidence>
<dbReference type="SUPFAM" id="SSF103473">
    <property type="entry name" value="MFS general substrate transporter"/>
    <property type="match status" value="1"/>
</dbReference>
<gene>
    <name evidence="7" type="ORF">MA20_48060</name>
</gene>
<reference evidence="7 8" key="1">
    <citation type="submission" date="2014-09" db="EMBL/GenBank/DDBJ databases">
        <title>Draft genome of Bradyrhizobium japonicum Is-34.</title>
        <authorList>
            <person name="Tsurumaru H."/>
            <person name="Yamakawa T."/>
            <person name="Hashimoto S."/>
            <person name="Okizaki K."/>
            <person name="Kanesaki Y."/>
            <person name="Yoshikawa H."/>
            <person name="Yajima S."/>
        </authorList>
    </citation>
    <scope>NUCLEOTIDE SEQUENCE [LARGE SCALE GENOMIC DNA]</scope>
    <source>
        <strain evidence="7 8">Is-34</strain>
    </source>
</reference>
<feature type="non-terminal residue" evidence="7">
    <location>
        <position position="83"/>
    </location>
</feature>
<keyword evidence="4 5" id="KW-0472">Membrane</keyword>
<evidence type="ECO:0000256" key="5">
    <source>
        <dbReference type="SAM" id="Phobius"/>
    </source>
</evidence>
<accession>A0A0A3XI19</accession>
<dbReference type="EMBL" id="JRPN01000146">
    <property type="protein sequence ID" value="KGT72821.1"/>
    <property type="molecule type" value="Genomic_DNA"/>
</dbReference>
<evidence type="ECO:0000313" key="8">
    <source>
        <dbReference type="Proteomes" id="UP000030377"/>
    </source>
</evidence>
<evidence type="ECO:0000313" key="7">
    <source>
        <dbReference type="EMBL" id="KGT72821.1"/>
    </source>
</evidence>
<keyword evidence="2 5" id="KW-0812">Transmembrane</keyword>
<dbReference type="Pfam" id="PF12832">
    <property type="entry name" value="MFS_1_like"/>
    <property type="match status" value="1"/>
</dbReference>
<organism evidence="7 8">
    <name type="scientific">Bradyrhizobium japonicum</name>
    <dbReference type="NCBI Taxonomy" id="375"/>
    <lineage>
        <taxon>Bacteria</taxon>
        <taxon>Pseudomonadati</taxon>
        <taxon>Pseudomonadota</taxon>
        <taxon>Alphaproteobacteria</taxon>
        <taxon>Hyphomicrobiales</taxon>
        <taxon>Nitrobacteraceae</taxon>
        <taxon>Bradyrhizobium</taxon>
    </lineage>
</organism>
<evidence type="ECO:0000256" key="2">
    <source>
        <dbReference type="ARBA" id="ARBA00022692"/>
    </source>
</evidence>
<protein>
    <recommendedName>
        <fullName evidence="6">Major facilitator superfamily associated domain-containing protein</fullName>
    </recommendedName>
</protein>
<comment type="subcellular location">
    <subcellularLocation>
        <location evidence="1">Membrane</location>
        <topology evidence="1">Multi-pass membrane protein</topology>
    </subcellularLocation>
</comment>
<dbReference type="InterPro" id="IPR024989">
    <property type="entry name" value="MFS_assoc_dom"/>
</dbReference>
<dbReference type="GO" id="GO:0016020">
    <property type="term" value="C:membrane"/>
    <property type="evidence" value="ECO:0007669"/>
    <property type="project" value="UniProtKB-SubCell"/>
</dbReference>
<dbReference type="Proteomes" id="UP000030377">
    <property type="component" value="Unassembled WGS sequence"/>
</dbReference>
<keyword evidence="3 5" id="KW-1133">Transmembrane helix</keyword>
<dbReference type="InterPro" id="IPR036259">
    <property type="entry name" value="MFS_trans_sf"/>
</dbReference>
<comment type="caution">
    <text evidence="7">The sequence shown here is derived from an EMBL/GenBank/DDBJ whole genome shotgun (WGS) entry which is preliminary data.</text>
</comment>
<evidence type="ECO:0000256" key="4">
    <source>
        <dbReference type="ARBA" id="ARBA00023136"/>
    </source>
</evidence>
<evidence type="ECO:0000256" key="3">
    <source>
        <dbReference type="ARBA" id="ARBA00022989"/>
    </source>
</evidence>
<name>A0A0A3XI19_BRAJP</name>
<evidence type="ECO:0000259" key="6">
    <source>
        <dbReference type="Pfam" id="PF12832"/>
    </source>
</evidence>
<feature type="transmembrane region" description="Helical" evidence="5">
    <location>
        <begin position="20"/>
        <end position="40"/>
    </location>
</feature>
<feature type="domain" description="Major facilitator superfamily associated" evidence="6">
    <location>
        <begin position="7"/>
        <end position="82"/>
    </location>
</feature>
<feature type="transmembrane region" description="Helical" evidence="5">
    <location>
        <begin position="61"/>
        <end position="78"/>
    </location>
</feature>
<sequence length="83" mass="8992">MIVLAGSLLTGTVLFETSGFWPILLLVILLYFFIAPIGGLTDSLNYRIAEIRGFSFGSVRLFGSVGFGITALMVGYLIDVWGI</sequence>
<dbReference type="AlphaFoldDB" id="A0A0A3XI19"/>